<evidence type="ECO:0000313" key="2">
    <source>
        <dbReference type="Proteomes" id="UP000031443"/>
    </source>
</evidence>
<dbReference type="Proteomes" id="UP000031443">
    <property type="component" value="Unassembled WGS sequence"/>
</dbReference>
<organism evidence="1 2">
    <name type="scientific">Chelonia mydas</name>
    <name type="common">Green sea-turtle</name>
    <name type="synonym">Chelonia agassizi</name>
    <dbReference type="NCBI Taxonomy" id="8469"/>
    <lineage>
        <taxon>Eukaryota</taxon>
        <taxon>Metazoa</taxon>
        <taxon>Chordata</taxon>
        <taxon>Craniata</taxon>
        <taxon>Vertebrata</taxon>
        <taxon>Euteleostomi</taxon>
        <taxon>Archelosauria</taxon>
        <taxon>Testudinata</taxon>
        <taxon>Testudines</taxon>
        <taxon>Cryptodira</taxon>
        <taxon>Durocryptodira</taxon>
        <taxon>Americhelydia</taxon>
        <taxon>Chelonioidea</taxon>
        <taxon>Cheloniidae</taxon>
        <taxon>Chelonia</taxon>
    </lineage>
</organism>
<protein>
    <submittedName>
        <fullName evidence="1">Phospholipase D2</fullName>
    </submittedName>
</protein>
<dbReference type="STRING" id="8469.M7CHP8"/>
<dbReference type="SUPFAM" id="SSF56024">
    <property type="entry name" value="Phospholipase D/nuclease"/>
    <property type="match status" value="1"/>
</dbReference>
<dbReference type="EMBL" id="KB511288">
    <property type="protein sequence ID" value="EMP40447.1"/>
    <property type="molecule type" value="Genomic_DNA"/>
</dbReference>
<keyword evidence="2" id="KW-1185">Reference proteome</keyword>
<reference evidence="2" key="1">
    <citation type="journal article" date="2013" name="Nat. Genet.">
        <title>The draft genomes of soft-shell turtle and green sea turtle yield insights into the development and evolution of the turtle-specific body plan.</title>
        <authorList>
            <person name="Wang Z."/>
            <person name="Pascual-Anaya J."/>
            <person name="Zadissa A."/>
            <person name="Li W."/>
            <person name="Niimura Y."/>
            <person name="Huang Z."/>
            <person name="Li C."/>
            <person name="White S."/>
            <person name="Xiong Z."/>
            <person name="Fang D."/>
            <person name="Wang B."/>
            <person name="Ming Y."/>
            <person name="Chen Y."/>
            <person name="Zheng Y."/>
            <person name="Kuraku S."/>
            <person name="Pignatelli M."/>
            <person name="Herrero J."/>
            <person name="Beal K."/>
            <person name="Nozawa M."/>
            <person name="Li Q."/>
            <person name="Wang J."/>
            <person name="Zhang H."/>
            <person name="Yu L."/>
            <person name="Shigenobu S."/>
            <person name="Wang J."/>
            <person name="Liu J."/>
            <person name="Flicek P."/>
            <person name="Searle S."/>
            <person name="Wang J."/>
            <person name="Kuratani S."/>
            <person name="Yin Y."/>
            <person name="Aken B."/>
            <person name="Zhang G."/>
            <person name="Irie N."/>
        </authorList>
    </citation>
    <scope>NUCLEOTIDE SEQUENCE [LARGE SCALE GENOMIC DNA]</scope>
</reference>
<name>M7CHP8_CHEMY</name>
<proteinExistence type="predicted"/>
<evidence type="ECO:0000313" key="1">
    <source>
        <dbReference type="EMBL" id="EMP40447.1"/>
    </source>
</evidence>
<sequence>MSFYRNYHAMSGVPLGEEPPVDLAVNEQLWLGKDYSNLITKDWVQLYRPFEGSANINDRSLLGKRDSELALLVEDTELVPSVMGGEPYEAGKFALSLRLDCFSHELLPGHGDLKAPVSAPFFHGTWKATGLANANIYDQVLIKPPLSPLDCAPAISRYKAGFPFLPELQTPRHDNSLALY</sequence>
<accession>M7CHP8</accession>
<dbReference type="AlphaFoldDB" id="M7CHP8"/>
<gene>
    <name evidence="1" type="ORF">UY3_02317</name>
</gene>